<dbReference type="GO" id="GO:0005886">
    <property type="term" value="C:plasma membrane"/>
    <property type="evidence" value="ECO:0007669"/>
    <property type="project" value="TreeGrafter"/>
</dbReference>
<dbReference type="PRINTS" id="PR00783">
    <property type="entry name" value="MINTRINSICP"/>
</dbReference>
<evidence type="ECO:0000256" key="5">
    <source>
        <dbReference type="ARBA" id="ARBA00022989"/>
    </source>
</evidence>
<reference evidence="9" key="1">
    <citation type="submission" date="2020-04" db="EMBL/GenBank/DDBJ databases">
        <title>Deep metagenomics examines the oral microbiome during advanced dental caries in children, revealing novel taxa and co-occurrences with host molecules.</title>
        <authorList>
            <person name="Baker J.L."/>
            <person name="Morton J.T."/>
            <person name="Dinis M."/>
            <person name="Alvarez R."/>
            <person name="Tran N.C."/>
            <person name="Knight R."/>
            <person name="Edlund A."/>
        </authorList>
    </citation>
    <scope>NUCLEOTIDE SEQUENCE</scope>
    <source>
        <strain evidence="9">JCVI_23_bin.16</strain>
    </source>
</reference>
<evidence type="ECO:0000256" key="3">
    <source>
        <dbReference type="ARBA" id="ARBA00022448"/>
    </source>
</evidence>
<evidence type="ECO:0000256" key="1">
    <source>
        <dbReference type="ARBA" id="ARBA00004141"/>
    </source>
</evidence>
<feature type="transmembrane region" description="Helical" evidence="8">
    <location>
        <begin position="86"/>
        <end position="111"/>
    </location>
</feature>
<feature type="transmembrane region" description="Helical" evidence="8">
    <location>
        <begin position="46"/>
        <end position="65"/>
    </location>
</feature>
<protein>
    <submittedName>
        <fullName evidence="9">Aquaporin family protein</fullName>
    </submittedName>
</protein>
<dbReference type="Gene3D" id="1.20.1080.10">
    <property type="entry name" value="Glycerol uptake facilitator protein"/>
    <property type="match status" value="1"/>
</dbReference>
<dbReference type="PROSITE" id="PS00221">
    <property type="entry name" value="MIP"/>
    <property type="match status" value="1"/>
</dbReference>
<dbReference type="PANTHER" id="PTHR43829:SF9">
    <property type="entry name" value="AQUAPORIN-9"/>
    <property type="match status" value="1"/>
</dbReference>
<dbReference type="SUPFAM" id="SSF81338">
    <property type="entry name" value="Aquaporin-like"/>
    <property type="match status" value="1"/>
</dbReference>
<feature type="transmembrane region" description="Helical" evidence="8">
    <location>
        <begin position="7"/>
        <end position="26"/>
    </location>
</feature>
<feature type="transmembrane region" description="Helical" evidence="8">
    <location>
        <begin position="170"/>
        <end position="188"/>
    </location>
</feature>
<evidence type="ECO:0000313" key="10">
    <source>
        <dbReference type="Proteomes" id="UP000757900"/>
    </source>
</evidence>
<evidence type="ECO:0000256" key="7">
    <source>
        <dbReference type="RuleBase" id="RU000477"/>
    </source>
</evidence>
<evidence type="ECO:0000256" key="8">
    <source>
        <dbReference type="SAM" id="Phobius"/>
    </source>
</evidence>
<dbReference type="Pfam" id="PF00230">
    <property type="entry name" value="MIP"/>
    <property type="match status" value="1"/>
</dbReference>
<gene>
    <name evidence="9" type="ORF">HXK00_02935</name>
</gene>
<dbReference type="InterPro" id="IPR000425">
    <property type="entry name" value="MIP"/>
</dbReference>
<name>A0A929MQS9_ABIDE</name>
<dbReference type="CDD" id="cd00333">
    <property type="entry name" value="MIP"/>
    <property type="match status" value="1"/>
</dbReference>
<accession>A0A929MQS9</accession>
<evidence type="ECO:0000256" key="2">
    <source>
        <dbReference type="ARBA" id="ARBA00006175"/>
    </source>
</evidence>
<proteinExistence type="inferred from homology"/>
<evidence type="ECO:0000256" key="6">
    <source>
        <dbReference type="ARBA" id="ARBA00023136"/>
    </source>
</evidence>
<dbReference type="PANTHER" id="PTHR43829">
    <property type="entry name" value="AQUAPORIN OR AQUAGLYCEROPORIN RELATED"/>
    <property type="match status" value="1"/>
</dbReference>
<dbReference type="InterPro" id="IPR023271">
    <property type="entry name" value="Aquaporin-like"/>
</dbReference>
<dbReference type="Proteomes" id="UP000757900">
    <property type="component" value="Unassembled WGS sequence"/>
</dbReference>
<organism evidence="9 10">
    <name type="scientific">Abiotrophia defectiva</name>
    <name type="common">Streptococcus defectivus</name>
    <dbReference type="NCBI Taxonomy" id="46125"/>
    <lineage>
        <taxon>Bacteria</taxon>
        <taxon>Bacillati</taxon>
        <taxon>Bacillota</taxon>
        <taxon>Bacilli</taxon>
        <taxon>Lactobacillales</taxon>
        <taxon>Aerococcaceae</taxon>
        <taxon>Abiotrophia</taxon>
    </lineage>
</organism>
<dbReference type="InterPro" id="IPR050363">
    <property type="entry name" value="MIP/Aquaporin"/>
</dbReference>
<dbReference type="AlphaFoldDB" id="A0A929MQS9"/>
<keyword evidence="6 8" id="KW-0472">Membrane</keyword>
<dbReference type="NCBIfam" id="TIGR00861">
    <property type="entry name" value="MIP"/>
    <property type="match status" value="1"/>
</dbReference>
<dbReference type="GO" id="GO:0015254">
    <property type="term" value="F:glycerol channel activity"/>
    <property type="evidence" value="ECO:0007669"/>
    <property type="project" value="TreeGrafter"/>
</dbReference>
<feature type="transmembrane region" description="Helical" evidence="8">
    <location>
        <begin position="221"/>
        <end position="246"/>
    </location>
</feature>
<comment type="subcellular location">
    <subcellularLocation>
        <location evidence="1">Membrane</location>
        <topology evidence="1">Multi-pass membrane protein</topology>
    </subcellularLocation>
</comment>
<evidence type="ECO:0000313" key="9">
    <source>
        <dbReference type="EMBL" id="MBF0934585.1"/>
    </source>
</evidence>
<dbReference type="InterPro" id="IPR022357">
    <property type="entry name" value="MIP_CS"/>
</dbReference>
<keyword evidence="3 7" id="KW-0813">Transport</keyword>
<feature type="transmembrane region" description="Helical" evidence="8">
    <location>
        <begin position="138"/>
        <end position="158"/>
    </location>
</feature>
<dbReference type="GeneID" id="84816396"/>
<dbReference type="EMBL" id="JABZFV010000039">
    <property type="protein sequence ID" value="MBF0934585.1"/>
    <property type="molecule type" value="Genomic_DNA"/>
</dbReference>
<comment type="caution">
    <text evidence="9">The sequence shown here is derived from an EMBL/GenBank/DDBJ whole genome shotgun (WGS) entry which is preliminary data.</text>
</comment>
<evidence type="ECO:0000256" key="4">
    <source>
        <dbReference type="ARBA" id="ARBA00022692"/>
    </source>
</evidence>
<keyword evidence="4 7" id="KW-0812">Transmembrane</keyword>
<sequence>MSLGVRLFAEFLATAMLIVLGNGAVANVDLKGTKAGSGEGAHGWNLIAIGYGFAVMMPAMIFGHVSGNHINPAFTLGLAINGNFPWAEVVPYIVAQFLGAMFGQLLVVAMYKPYYDQTTNQAHILGTFSTANAANSHLNGFVGEFIGSFILFFAAVGITKGQMFANNPGLAHLALGFLVWALVIAVGGPTGPALNPARDLGPRLVHQFLPLKNKGDSNWSYAWVPVLAPICAGILAVFVFNTFFLVK</sequence>
<comment type="similarity">
    <text evidence="2 7">Belongs to the MIP/aquaporin (TC 1.A.8) family.</text>
</comment>
<keyword evidence="5 8" id="KW-1133">Transmembrane helix</keyword>
<dbReference type="RefSeq" id="WP_023390889.1">
    <property type="nucleotide sequence ID" value="NZ_CAMIKC010000046.1"/>
</dbReference>